<dbReference type="EMBL" id="MU128989">
    <property type="protein sequence ID" value="KAF9512296.1"/>
    <property type="molecule type" value="Genomic_DNA"/>
</dbReference>
<evidence type="ECO:0000313" key="2">
    <source>
        <dbReference type="EMBL" id="KAF9512296.1"/>
    </source>
</evidence>
<proteinExistence type="predicted"/>
<keyword evidence="1" id="KW-1133">Transmembrane helix</keyword>
<comment type="caution">
    <text evidence="2">The sequence shown here is derived from an EMBL/GenBank/DDBJ whole genome shotgun (WGS) entry which is preliminary data.</text>
</comment>
<protein>
    <submittedName>
        <fullName evidence="2">Uncharacterized protein</fullName>
    </submittedName>
</protein>
<keyword evidence="1" id="KW-0472">Membrane</keyword>
<keyword evidence="3" id="KW-1185">Reference proteome</keyword>
<name>A0A9P6AWW7_9AGAM</name>
<feature type="non-terminal residue" evidence="2">
    <location>
        <position position="72"/>
    </location>
</feature>
<keyword evidence="1" id="KW-0812">Transmembrane</keyword>
<sequence length="72" mass="7983">MHPPVLNFCEQWLVTIWLVTCSDIAVTIPVAWTLDTSCTGFKQTDVPINIILWTLNTSALPAFVSSCIPHLV</sequence>
<evidence type="ECO:0000256" key="1">
    <source>
        <dbReference type="SAM" id="Phobius"/>
    </source>
</evidence>
<organism evidence="2 3">
    <name type="scientific">Hydnum rufescens UP504</name>
    <dbReference type="NCBI Taxonomy" id="1448309"/>
    <lineage>
        <taxon>Eukaryota</taxon>
        <taxon>Fungi</taxon>
        <taxon>Dikarya</taxon>
        <taxon>Basidiomycota</taxon>
        <taxon>Agaricomycotina</taxon>
        <taxon>Agaricomycetes</taxon>
        <taxon>Cantharellales</taxon>
        <taxon>Hydnaceae</taxon>
        <taxon>Hydnum</taxon>
    </lineage>
</organism>
<gene>
    <name evidence="2" type="ORF">BS47DRAFT_1093003</name>
</gene>
<dbReference type="Proteomes" id="UP000886523">
    <property type="component" value="Unassembled WGS sequence"/>
</dbReference>
<evidence type="ECO:0000313" key="3">
    <source>
        <dbReference type="Proteomes" id="UP000886523"/>
    </source>
</evidence>
<feature type="transmembrane region" description="Helical" evidence="1">
    <location>
        <begin position="12"/>
        <end position="34"/>
    </location>
</feature>
<accession>A0A9P6AWW7</accession>
<dbReference type="OrthoDB" id="3190888at2759"/>
<reference evidence="2" key="1">
    <citation type="journal article" date="2020" name="Nat. Commun.">
        <title>Large-scale genome sequencing of mycorrhizal fungi provides insights into the early evolution of symbiotic traits.</title>
        <authorList>
            <person name="Miyauchi S."/>
            <person name="Kiss E."/>
            <person name="Kuo A."/>
            <person name="Drula E."/>
            <person name="Kohler A."/>
            <person name="Sanchez-Garcia M."/>
            <person name="Morin E."/>
            <person name="Andreopoulos B."/>
            <person name="Barry K.W."/>
            <person name="Bonito G."/>
            <person name="Buee M."/>
            <person name="Carver A."/>
            <person name="Chen C."/>
            <person name="Cichocki N."/>
            <person name="Clum A."/>
            <person name="Culley D."/>
            <person name="Crous P.W."/>
            <person name="Fauchery L."/>
            <person name="Girlanda M."/>
            <person name="Hayes R.D."/>
            <person name="Keri Z."/>
            <person name="LaButti K."/>
            <person name="Lipzen A."/>
            <person name="Lombard V."/>
            <person name="Magnuson J."/>
            <person name="Maillard F."/>
            <person name="Murat C."/>
            <person name="Nolan M."/>
            <person name="Ohm R.A."/>
            <person name="Pangilinan J."/>
            <person name="Pereira M.F."/>
            <person name="Perotto S."/>
            <person name="Peter M."/>
            <person name="Pfister S."/>
            <person name="Riley R."/>
            <person name="Sitrit Y."/>
            <person name="Stielow J.B."/>
            <person name="Szollosi G."/>
            <person name="Zifcakova L."/>
            <person name="Stursova M."/>
            <person name="Spatafora J.W."/>
            <person name="Tedersoo L."/>
            <person name="Vaario L.M."/>
            <person name="Yamada A."/>
            <person name="Yan M."/>
            <person name="Wang P."/>
            <person name="Xu J."/>
            <person name="Bruns T."/>
            <person name="Baldrian P."/>
            <person name="Vilgalys R."/>
            <person name="Dunand C."/>
            <person name="Henrissat B."/>
            <person name="Grigoriev I.V."/>
            <person name="Hibbett D."/>
            <person name="Nagy L.G."/>
            <person name="Martin F.M."/>
        </authorList>
    </citation>
    <scope>NUCLEOTIDE SEQUENCE</scope>
    <source>
        <strain evidence="2">UP504</strain>
    </source>
</reference>
<dbReference type="AlphaFoldDB" id="A0A9P6AWW7"/>